<comment type="caution">
    <text evidence="1">The sequence shown here is derived from an EMBL/GenBank/DDBJ whole genome shotgun (WGS) entry which is preliminary data.</text>
</comment>
<reference evidence="1 2" key="1">
    <citation type="journal article" date="2018" name="BMC Genomics">
        <title>Comparative genome analyses reveal sequence features reflecting distinct modes of host-adaptation between dicot and monocot powdery mildew.</title>
        <authorList>
            <person name="Wu Y."/>
            <person name="Ma X."/>
            <person name="Pan Z."/>
            <person name="Kale S.D."/>
            <person name="Song Y."/>
            <person name="King H."/>
            <person name="Zhang Q."/>
            <person name="Presley C."/>
            <person name="Deng X."/>
            <person name="Wei C.I."/>
            <person name="Xiao S."/>
        </authorList>
    </citation>
    <scope>NUCLEOTIDE SEQUENCE [LARGE SCALE GENOMIC DNA]</scope>
    <source>
        <strain evidence="1">UMSG1</strain>
    </source>
</reference>
<organism evidence="1 2">
    <name type="scientific">Golovinomyces cichoracearum</name>
    <dbReference type="NCBI Taxonomy" id="62708"/>
    <lineage>
        <taxon>Eukaryota</taxon>
        <taxon>Fungi</taxon>
        <taxon>Dikarya</taxon>
        <taxon>Ascomycota</taxon>
        <taxon>Pezizomycotina</taxon>
        <taxon>Leotiomycetes</taxon>
        <taxon>Erysiphales</taxon>
        <taxon>Erysiphaceae</taxon>
        <taxon>Golovinomyces</taxon>
    </lineage>
</organism>
<gene>
    <name evidence="1" type="ORF">GcM1_161008</name>
</gene>
<evidence type="ECO:0000313" key="2">
    <source>
        <dbReference type="Proteomes" id="UP000285326"/>
    </source>
</evidence>
<dbReference type="AlphaFoldDB" id="A0A420J8Y5"/>
<name>A0A420J8Y5_9PEZI</name>
<dbReference type="Proteomes" id="UP000285326">
    <property type="component" value="Unassembled WGS sequence"/>
</dbReference>
<proteinExistence type="predicted"/>
<accession>A0A420J8Y5</accession>
<protein>
    <submittedName>
        <fullName evidence="1">Uncharacterized protein</fullName>
    </submittedName>
</protein>
<evidence type="ECO:0000313" key="1">
    <source>
        <dbReference type="EMBL" id="RKF83263.1"/>
    </source>
</evidence>
<sequence length="155" mass="17522">MSEIDRATLDKEHIIESMQPGGTFFQDPADYYNRVGKDGRQYREKCQLLSAHIVAYLLAPTNQAKLISVKEQTTAHKLIIYRHDGDCYELIANLISSVWKVLMWYIANLLLKLGPRSFVCGATSSQAKNLFLLATSTNCGSMTVRNLLIKEPRLN</sequence>
<dbReference type="EMBL" id="MCBS01016157">
    <property type="protein sequence ID" value="RKF83263.1"/>
    <property type="molecule type" value="Genomic_DNA"/>
</dbReference>